<dbReference type="InterPro" id="IPR058677">
    <property type="entry name" value="ORF4_N"/>
</dbReference>
<dbReference type="InterPro" id="IPR013320">
    <property type="entry name" value="ConA-like_dom_sf"/>
</dbReference>
<dbReference type="Proteomes" id="UP001596328">
    <property type="component" value="Unassembled WGS sequence"/>
</dbReference>
<feature type="region of interest" description="Disordered" evidence="1">
    <location>
        <begin position="685"/>
        <end position="705"/>
    </location>
</feature>
<comment type="caution">
    <text evidence="4">The sequence shown here is derived from an EMBL/GenBank/DDBJ whole genome shotgun (WGS) entry which is preliminary data.</text>
</comment>
<dbReference type="Pfam" id="PF13385">
    <property type="entry name" value="Laminin_G_3"/>
    <property type="match status" value="1"/>
</dbReference>
<keyword evidence="2" id="KW-0812">Transmembrane</keyword>
<feature type="domain" description="Envelope protein N-terminal" evidence="3">
    <location>
        <begin position="72"/>
        <end position="242"/>
    </location>
</feature>
<name>A0ABD5RV39_9EURY</name>
<feature type="compositionally biased region" description="Acidic residues" evidence="1">
    <location>
        <begin position="688"/>
        <end position="698"/>
    </location>
</feature>
<gene>
    <name evidence="4" type="ORF">ACFQE1_01705</name>
</gene>
<dbReference type="Gene3D" id="2.60.120.200">
    <property type="match status" value="1"/>
</dbReference>
<evidence type="ECO:0000259" key="3">
    <source>
        <dbReference type="Pfam" id="PF26255"/>
    </source>
</evidence>
<proteinExistence type="predicted"/>
<organism evidence="4 5">
    <name type="scientific">Halobium palmae</name>
    <dbReference type="NCBI Taxonomy" id="1776492"/>
    <lineage>
        <taxon>Archaea</taxon>
        <taxon>Methanobacteriati</taxon>
        <taxon>Methanobacteriota</taxon>
        <taxon>Stenosarchaea group</taxon>
        <taxon>Halobacteria</taxon>
        <taxon>Halobacteriales</taxon>
        <taxon>Haloferacaceae</taxon>
        <taxon>Halobium</taxon>
    </lineage>
</organism>
<keyword evidence="2" id="KW-0472">Membrane</keyword>
<evidence type="ECO:0000313" key="4">
    <source>
        <dbReference type="EMBL" id="MFC6723125.1"/>
    </source>
</evidence>
<keyword evidence="2" id="KW-1133">Transmembrane helix</keyword>
<evidence type="ECO:0000256" key="2">
    <source>
        <dbReference type="SAM" id="Phobius"/>
    </source>
</evidence>
<feature type="transmembrane region" description="Helical" evidence="2">
    <location>
        <begin position="732"/>
        <end position="760"/>
    </location>
</feature>
<evidence type="ECO:0000313" key="5">
    <source>
        <dbReference type="Proteomes" id="UP001596328"/>
    </source>
</evidence>
<dbReference type="EMBL" id="JBHSWU010000005">
    <property type="protein sequence ID" value="MFC6723125.1"/>
    <property type="molecule type" value="Genomic_DNA"/>
</dbReference>
<evidence type="ECO:0000256" key="1">
    <source>
        <dbReference type="SAM" id="MobiDB-lite"/>
    </source>
</evidence>
<reference evidence="4 5" key="1">
    <citation type="journal article" date="2019" name="Int. J. Syst. Evol. Microbiol.">
        <title>The Global Catalogue of Microorganisms (GCM) 10K type strain sequencing project: providing services to taxonomists for standard genome sequencing and annotation.</title>
        <authorList>
            <consortium name="The Broad Institute Genomics Platform"/>
            <consortium name="The Broad Institute Genome Sequencing Center for Infectious Disease"/>
            <person name="Wu L."/>
            <person name="Ma J."/>
        </authorList>
    </citation>
    <scope>NUCLEOTIDE SEQUENCE [LARGE SCALE GENOMIC DNA]</scope>
    <source>
        <strain evidence="4 5">NBRC 111368</strain>
    </source>
</reference>
<accession>A0ABD5RV39</accession>
<protein>
    <submittedName>
        <fullName evidence="4">LamG-like jellyroll fold domain-containing protein</fullName>
    </submittedName>
</protein>
<dbReference type="SUPFAM" id="SSF49899">
    <property type="entry name" value="Concanavalin A-like lectins/glucanases"/>
    <property type="match status" value="1"/>
</dbReference>
<sequence>MVNKTQTQGVLFALLLIVSPLAASGMFAGTAGADIGKQGTCKDDIAIGLLTGNIGETLYSNIVDPCINNKVDVDVDTKEEARRVVAREALEDKRYLDGYWTQFDQLNDHLSSPAKLDGKQAFSNAMRNGSTEVAAVTDARAAVHNRTASQQKNLWLQYRSTLDSLEGLEADAHDNQVDNLYFGYVDSDGEYRTGYTLRNYSEMGATVDVTLTDGSKVTVPTPYKAENGTVTDKLHPVNDDVLVTVFNPESGGNESVVNSAEIQRMYDAPTVSQSPDIRIDESWGVTSTDYVWSGTTSGVISDSAGTTSVSGLNGADQVTVMGAFRPNSSVANDDVKNVLFKAGDGSGSIQVREDSSGGLTVGVNPGSNWQSMTYSGFESGELHHYAVTYDSSSGDTTLYVDGNAVKSASLSTGLTVNSVTVGKANGKRYSGYVDDVRAYSGILNESGISELGERASPTPDLASHTNQFGDKHDRIEEIDDNAVAALGDETGGVLHSWKNHVENSDETWSSGYTAWERSRMTTETSDVGEQPWRAFQYTSLGFGGANTSYTVQLKVVSGSTVDGATISSNQTYAGQLFTSATPPNGTWSAGETYTVGGDSADVSAPIHMMRTVTEQNIENGTITYETRGKTSSIQNGTVKVVSVQNSDGAEIGSAGQIDRSPDTTNVSDLSSRIDSLQNTIETLRNQIDEDNDGDEEDGGVAGGGDTGDGGFSFDFGALGDLTLPFGSASVSFAALAIGGILVLVVVSQVGGIPMLLGAVFKGLFGKR</sequence>
<dbReference type="Pfam" id="PF26255">
    <property type="entry name" value="Viral_env_HRPV"/>
    <property type="match status" value="1"/>
</dbReference>
<keyword evidence="5" id="KW-1185">Reference proteome</keyword>
<dbReference type="AlphaFoldDB" id="A0ABD5RV39"/>